<evidence type="ECO:0000313" key="1">
    <source>
        <dbReference type="EMBL" id="PMB67311.1"/>
    </source>
</evidence>
<reference evidence="1 2" key="1">
    <citation type="journal article" date="2016" name="Appl. Microbiol. Biotechnol.">
        <title>Characterization of T-DNA insertion mutants with decreased virulence in the entomopathogenic fungus Beauveria bassiana JEF-007.</title>
        <authorList>
            <person name="Kim S."/>
            <person name="Lee S.J."/>
            <person name="Nai Y.S."/>
            <person name="Yu J.S."/>
            <person name="Lee M.R."/>
            <person name="Yang Y.T."/>
            <person name="Kim J.S."/>
        </authorList>
    </citation>
    <scope>NUCLEOTIDE SEQUENCE [LARGE SCALE GENOMIC DNA]</scope>
    <source>
        <strain evidence="1 2">JEF-007</strain>
    </source>
</reference>
<sequence length="197" mass="22544">MSESKCYGRPSLTDSQYSEMAVASGDFASQKACLWCYMMKQRARSYDHKKYKKLTKLPRKHNKSSEILPKDLKLNPAVPGPRFIFSTAEGKRRAWKSEVEQRAKHCRRKEIKAHSFNSLCTIQEADDEEEDDDESVTVTNLFYNLHMCAHVYESARPTGSGPRNQAIHKLVKICGLETLDRPNIAELQSKGENFGRL</sequence>
<name>A0A2N6NJ66_BEABA</name>
<dbReference type="EMBL" id="MRVG01000007">
    <property type="protein sequence ID" value="PMB67311.1"/>
    <property type="molecule type" value="Genomic_DNA"/>
</dbReference>
<comment type="caution">
    <text evidence="1">The sequence shown here is derived from an EMBL/GenBank/DDBJ whole genome shotgun (WGS) entry which is preliminary data.</text>
</comment>
<gene>
    <name evidence="1" type="ORF">BM221_006975</name>
</gene>
<accession>A0A2N6NJ66</accession>
<dbReference type="Proteomes" id="UP000235728">
    <property type="component" value="Unassembled WGS sequence"/>
</dbReference>
<dbReference type="AlphaFoldDB" id="A0A2N6NJ66"/>
<evidence type="ECO:0000313" key="2">
    <source>
        <dbReference type="Proteomes" id="UP000235728"/>
    </source>
</evidence>
<organism evidence="1 2">
    <name type="scientific">Beauveria bassiana</name>
    <name type="common">White muscardine disease fungus</name>
    <name type="synonym">Tritirachium shiotae</name>
    <dbReference type="NCBI Taxonomy" id="176275"/>
    <lineage>
        <taxon>Eukaryota</taxon>
        <taxon>Fungi</taxon>
        <taxon>Dikarya</taxon>
        <taxon>Ascomycota</taxon>
        <taxon>Pezizomycotina</taxon>
        <taxon>Sordariomycetes</taxon>
        <taxon>Hypocreomycetidae</taxon>
        <taxon>Hypocreales</taxon>
        <taxon>Cordycipitaceae</taxon>
        <taxon>Beauveria</taxon>
    </lineage>
</organism>
<proteinExistence type="predicted"/>
<protein>
    <submittedName>
        <fullName evidence="1">Uncharacterized protein</fullName>
    </submittedName>
</protein>